<gene>
    <name evidence="1" type="ORF">CEXT_40821</name>
</gene>
<reference evidence="1 2" key="1">
    <citation type="submission" date="2021-06" db="EMBL/GenBank/DDBJ databases">
        <title>Caerostris extrusa draft genome.</title>
        <authorList>
            <person name="Kono N."/>
            <person name="Arakawa K."/>
        </authorList>
    </citation>
    <scope>NUCLEOTIDE SEQUENCE [LARGE SCALE GENOMIC DNA]</scope>
</reference>
<proteinExistence type="predicted"/>
<name>A0AAV4Y4G1_CAEEX</name>
<protein>
    <submittedName>
        <fullName evidence="1">Uncharacterized protein</fullName>
    </submittedName>
</protein>
<dbReference type="EMBL" id="BPLR01001374">
    <property type="protein sequence ID" value="GIZ01958.1"/>
    <property type="molecule type" value="Genomic_DNA"/>
</dbReference>
<accession>A0AAV4Y4G1</accession>
<keyword evidence="2" id="KW-1185">Reference proteome</keyword>
<dbReference type="Proteomes" id="UP001054945">
    <property type="component" value="Unassembled WGS sequence"/>
</dbReference>
<evidence type="ECO:0000313" key="2">
    <source>
        <dbReference type="Proteomes" id="UP001054945"/>
    </source>
</evidence>
<sequence>MVILLSDMINCYTCSTIPSFLKVGNLPLMLSSYMDTIHGHLKILKNFRKGLLSLNNHHHKLFVRLTSSMKHISQSVHKLVVRLLHELRHRAN</sequence>
<organism evidence="1 2">
    <name type="scientific">Caerostris extrusa</name>
    <name type="common">Bark spider</name>
    <name type="synonym">Caerostris bankana</name>
    <dbReference type="NCBI Taxonomy" id="172846"/>
    <lineage>
        <taxon>Eukaryota</taxon>
        <taxon>Metazoa</taxon>
        <taxon>Ecdysozoa</taxon>
        <taxon>Arthropoda</taxon>
        <taxon>Chelicerata</taxon>
        <taxon>Arachnida</taxon>
        <taxon>Araneae</taxon>
        <taxon>Araneomorphae</taxon>
        <taxon>Entelegynae</taxon>
        <taxon>Araneoidea</taxon>
        <taxon>Araneidae</taxon>
        <taxon>Caerostris</taxon>
    </lineage>
</organism>
<evidence type="ECO:0000313" key="1">
    <source>
        <dbReference type="EMBL" id="GIZ01958.1"/>
    </source>
</evidence>
<comment type="caution">
    <text evidence="1">The sequence shown here is derived from an EMBL/GenBank/DDBJ whole genome shotgun (WGS) entry which is preliminary data.</text>
</comment>
<dbReference type="AlphaFoldDB" id="A0AAV4Y4G1"/>